<dbReference type="Gene3D" id="3.30.700.10">
    <property type="entry name" value="Glycoprotein, Type 4 Pilin"/>
    <property type="match status" value="1"/>
</dbReference>
<keyword evidence="1" id="KW-1133">Transmembrane helix</keyword>
<keyword evidence="1" id="KW-0812">Transmembrane</keyword>
<dbReference type="EMBL" id="CP019384">
    <property type="protein sequence ID" value="QAT16691.1"/>
    <property type="molecule type" value="Genomic_DNA"/>
</dbReference>
<accession>A0A410P3M5</accession>
<feature type="transmembrane region" description="Helical" evidence="1">
    <location>
        <begin position="12"/>
        <end position="35"/>
    </location>
</feature>
<evidence type="ECO:0000313" key="3">
    <source>
        <dbReference type="Proteomes" id="UP000287243"/>
    </source>
</evidence>
<name>A0A410P3M5_VELA1</name>
<dbReference type="PROSITE" id="PS00409">
    <property type="entry name" value="PROKAR_NTER_METHYL"/>
    <property type="match status" value="1"/>
</dbReference>
<proteinExistence type="predicted"/>
<evidence type="ECO:0000313" key="2">
    <source>
        <dbReference type="EMBL" id="QAT16691.1"/>
    </source>
</evidence>
<protein>
    <recommendedName>
        <fullName evidence="4">Prepilin-type N-terminal cleavage/methylation domain-containing protein</fullName>
    </recommendedName>
</protein>
<keyword evidence="1" id="KW-0472">Membrane</keyword>
<evidence type="ECO:0000256" key="1">
    <source>
        <dbReference type="SAM" id="Phobius"/>
    </source>
</evidence>
<keyword evidence="3" id="KW-1185">Reference proteome</keyword>
<organism evidence="2 3">
    <name type="scientific">Velamenicoccus archaeovorus</name>
    <dbReference type="NCBI Taxonomy" id="1930593"/>
    <lineage>
        <taxon>Bacteria</taxon>
        <taxon>Pseudomonadati</taxon>
        <taxon>Candidatus Omnitrophota</taxon>
        <taxon>Candidatus Velamenicoccus</taxon>
    </lineage>
</organism>
<dbReference type="InterPro" id="IPR012902">
    <property type="entry name" value="N_methyl_site"/>
</dbReference>
<dbReference type="InterPro" id="IPR045584">
    <property type="entry name" value="Pilin-like"/>
</dbReference>
<dbReference type="AlphaFoldDB" id="A0A410P3M5"/>
<gene>
    <name evidence="2" type="ORF">BU251_02560</name>
</gene>
<sequence length="156" mass="16838">MDRDILETEGFSLIELSLVFAIAVILLGVAFYSAARMRQAVLAKKTIQEMDVLADASVQYYLGNGAWPQDAADLRPAHLSPEATGINPFGNVYTITGGVSSVTISTALPKGLIMSENFGSEIVVQNQGANDLVSVTRSVESTAWGLQYDKKNIFHQ</sequence>
<dbReference type="SUPFAM" id="SSF54523">
    <property type="entry name" value="Pili subunits"/>
    <property type="match status" value="1"/>
</dbReference>
<reference evidence="2 3" key="1">
    <citation type="submission" date="2017-01" db="EMBL/GenBank/DDBJ databases">
        <title>First insights into the biology of 'candidatus Vampirococcus archaeovorus'.</title>
        <authorList>
            <person name="Kizina J."/>
            <person name="Jordan S."/>
            <person name="Stueber K."/>
            <person name="Reinhardt R."/>
            <person name="Harder J."/>
        </authorList>
    </citation>
    <scope>NUCLEOTIDE SEQUENCE [LARGE SCALE GENOMIC DNA]</scope>
    <source>
        <strain evidence="2 3">LiM</strain>
    </source>
</reference>
<evidence type="ECO:0008006" key="4">
    <source>
        <dbReference type="Google" id="ProtNLM"/>
    </source>
</evidence>
<dbReference type="Proteomes" id="UP000287243">
    <property type="component" value="Chromosome"/>
</dbReference>
<dbReference type="KEGG" id="vai:BU251_02560"/>